<evidence type="ECO:0000313" key="2">
    <source>
        <dbReference type="Proteomes" id="UP001596380"/>
    </source>
</evidence>
<keyword evidence="2" id="KW-1185">Reference proteome</keyword>
<name>A0ABW2CLK7_9ACTN</name>
<dbReference type="SUPFAM" id="SSF81301">
    <property type="entry name" value="Nucleotidyltransferase"/>
    <property type="match status" value="1"/>
</dbReference>
<protein>
    <submittedName>
        <fullName evidence="1">GrpB family protein</fullName>
    </submittedName>
</protein>
<dbReference type="PANTHER" id="PTHR34822">
    <property type="entry name" value="GRPB DOMAIN PROTEIN (AFU_ORTHOLOGUE AFUA_1G01530)"/>
    <property type="match status" value="1"/>
</dbReference>
<dbReference type="EMBL" id="JBHSXS010000014">
    <property type="protein sequence ID" value="MFC6882678.1"/>
    <property type="molecule type" value="Genomic_DNA"/>
</dbReference>
<evidence type="ECO:0000313" key="1">
    <source>
        <dbReference type="EMBL" id="MFC6882678.1"/>
    </source>
</evidence>
<organism evidence="1 2">
    <name type="scientific">Actinomadura yumaensis</name>
    <dbReference type="NCBI Taxonomy" id="111807"/>
    <lineage>
        <taxon>Bacteria</taxon>
        <taxon>Bacillati</taxon>
        <taxon>Actinomycetota</taxon>
        <taxon>Actinomycetes</taxon>
        <taxon>Streptosporangiales</taxon>
        <taxon>Thermomonosporaceae</taxon>
        <taxon>Actinomadura</taxon>
    </lineage>
</organism>
<reference evidence="2" key="1">
    <citation type="journal article" date="2019" name="Int. J. Syst. Evol. Microbiol.">
        <title>The Global Catalogue of Microorganisms (GCM) 10K type strain sequencing project: providing services to taxonomists for standard genome sequencing and annotation.</title>
        <authorList>
            <consortium name="The Broad Institute Genomics Platform"/>
            <consortium name="The Broad Institute Genome Sequencing Center for Infectious Disease"/>
            <person name="Wu L."/>
            <person name="Ma J."/>
        </authorList>
    </citation>
    <scope>NUCLEOTIDE SEQUENCE [LARGE SCALE GENOMIC DNA]</scope>
    <source>
        <strain evidence="2">JCM 3369</strain>
    </source>
</reference>
<comment type="caution">
    <text evidence="1">The sequence shown here is derived from an EMBL/GenBank/DDBJ whole genome shotgun (WGS) entry which is preliminary data.</text>
</comment>
<sequence>MPTAPFAPGLGLTDGTIRIANSNPDWPETYERLASDLRAALGDLAVAIEHVGSTSVPGLPAKPILDIAAGLAPGAPAEAVVAAITGLGYEDRGDKDDEGGRLFVLRSRPSYRIAHVHAVPHGDHRWDAYLAVRDRLREDAEARDAYGALKRRLAREHLNDRPAYGEAKTGFVRSLLSAPPAGAE</sequence>
<accession>A0ABW2CLK7</accession>
<dbReference type="PANTHER" id="PTHR34822:SF1">
    <property type="entry name" value="GRPB FAMILY PROTEIN"/>
    <property type="match status" value="1"/>
</dbReference>
<dbReference type="RefSeq" id="WP_160822330.1">
    <property type="nucleotide sequence ID" value="NZ_JBHSXE010000001.1"/>
</dbReference>
<dbReference type="Gene3D" id="3.30.460.10">
    <property type="entry name" value="Beta Polymerase, domain 2"/>
    <property type="match status" value="1"/>
</dbReference>
<dbReference type="InterPro" id="IPR043519">
    <property type="entry name" value="NT_sf"/>
</dbReference>
<gene>
    <name evidence="1" type="ORF">ACFQKB_23180</name>
</gene>
<dbReference type="InterPro" id="IPR007344">
    <property type="entry name" value="GrpB/CoaE"/>
</dbReference>
<proteinExistence type="predicted"/>
<dbReference type="Proteomes" id="UP001596380">
    <property type="component" value="Unassembled WGS sequence"/>
</dbReference>
<dbReference type="Pfam" id="PF04229">
    <property type="entry name" value="GrpB"/>
    <property type="match status" value="1"/>
</dbReference>